<dbReference type="Gene3D" id="3.90.25.10">
    <property type="entry name" value="UDP-galactose 4-epimerase, domain 1"/>
    <property type="match status" value="1"/>
</dbReference>
<dbReference type="Proteomes" id="UP001500582">
    <property type="component" value="Unassembled WGS sequence"/>
</dbReference>
<keyword evidence="3" id="KW-1185">Reference proteome</keyword>
<feature type="domain" description="NmrA-like" evidence="1">
    <location>
        <begin position="2"/>
        <end position="255"/>
    </location>
</feature>
<evidence type="ECO:0000313" key="3">
    <source>
        <dbReference type="Proteomes" id="UP001500582"/>
    </source>
</evidence>
<reference evidence="3" key="1">
    <citation type="journal article" date="2019" name="Int. J. Syst. Evol. Microbiol.">
        <title>The Global Catalogue of Microorganisms (GCM) 10K type strain sequencing project: providing services to taxonomists for standard genome sequencing and annotation.</title>
        <authorList>
            <consortium name="The Broad Institute Genomics Platform"/>
            <consortium name="The Broad Institute Genome Sequencing Center for Infectious Disease"/>
            <person name="Wu L."/>
            <person name="Ma J."/>
        </authorList>
    </citation>
    <scope>NUCLEOTIDE SEQUENCE [LARGE SCALE GENOMIC DNA]</scope>
    <source>
        <strain evidence="3">JCM 17705</strain>
    </source>
</reference>
<accession>A0ABP8H8C4</accession>
<protein>
    <submittedName>
        <fullName evidence="2">NmrA family NAD(P)-binding protein</fullName>
    </submittedName>
</protein>
<name>A0ABP8H8C4_9SPHI</name>
<dbReference type="PANTHER" id="PTHR43162:SF1">
    <property type="entry name" value="PRESTALK A DIFFERENTIATION PROTEIN A"/>
    <property type="match status" value="1"/>
</dbReference>
<dbReference type="RefSeq" id="WP_345213349.1">
    <property type="nucleotide sequence ID" value="NZ_BAABFT010000016.1"/>
</dbReference>
<dbReference type="InterPro" id="IPR008030">
    <property type="entry name" value="NmrA-like"/>
</dbReference>
<dbReference type="InterPro" id="IPR036291">
    <property type="entry name" value="NAD(P)-bd_dom_sf"/>
</dbReference>
<organism evidence="2 3">
    <name type="scientific">Mucilaginibacter gynuensis</name>
    <dbReference type="NCBI Taxonomy" id="1302236"/>
    <lineage>
        <taxon>Bacteria</taxon>
        <taxon>Pseudomonadati</taxon>
        <taxon>Bacteroidota</taxon>
        <taxon>Sphingobacteriia</taxon>
        <taxon>Sphingobacteriales</taxon>
        <taxon>Sphingobacteriaceae</taxon>
        <taxon>Mucilaginibacter</taxon>
    </lineage>
</organism>
<dbReference type="SUPFAM" id="SSF51735">
    <property type="entry name" value="NAD(P)-binding Rossmann-fold domains"/>
    <property type="match status" value="1"/>
</dbReference>
<comment type="caution">
    <text evidence="2">The sequence shown here is derived from an EMBL/GenBank/DDBJ whole genome shotgun (WGS) entry which is preliminary data.</text>
</comment>
<dbReference type="EMBL" id="BAABFT010000016">
    <property type="protein sequence ID" value="GAA4335797.1"/>
    <property type="molecule type" value="Genomic_DNA"/>
</dbReference>
<evidence type="ECO:0000259" key="1">
    <source>
        <dbReference type="Pfam" id="PF05368"/>
    </source>
</evidence>
<evidence type="ECO:0000313" key="2">
    <source>
        <dbReference type="EMBL" id="GAA4335797.1"/>
    </source>
</evidence>
<dbReference type="Gene3D" id="3.40.50.720">
    <property type="entry name" value="NAD(P)-binding Rossmann-like Domain"/>
    <property type="match status" value="1"/>
</dbReference>
<sequence length="292" mass="31201">MKITLLGSLGNISKPLAIQLIKAGHQVSIISSDANKAADIEALGAKPKIGSITDVAFLTGAFTGADAIYTMVPPSYNAENFRQHVGGIGKNYAEAIKQAGVTRVVNLSSIGAHLDGGTGPIAGLHDVEQIFSKLENVAIKHLRAPFFYVNFYGNVDLIKHQGILGANYPGDARLVMVHPADIADIAAEEIQNDFTGHTVRYLVSDERTPNEAAAVLGAAIGKPELPWVEFTDEQALNGMLQGGLPAEMARNFVEMGTAVRSGILWQHYDAHKPATFGSRNFESFAQEFAAAF</sequence>
<dbReference type="InterPro" id="IPR051604">
    <property type="entry name" value="Ergot_Alk_Oxidoreductase"/>
</dbReference>
<dbReference type="Pfam" id="PF05368">
    <property type="entry name" value="NmrA"/>
    <property type="match status" value="1"/>
</dbReference>
<dbReference type="PANTHER" id="PTHR43162">
    <property type="match status" value="1"/>
</dbReference>
<gene>
    <name evidence="2" type="ORF">GCM10023149_44040</name>
</gene>
<proteinExistence type="predicted"/>